<protein>
    <submittedName>
        <fullName evidence="1">Uncharacterized protein</fullName>
    </submittedName>
</protein>
<dbReference type="AlphaFoldDB" id="A0A7W4YW43"/>
<comment type="caution">
    <text evidence="1">The sequence shown here is derived from an EMBL/GenBank/DDBJ whole genome shotgun (WGS) entry which is preliminary data.</text>
</comment>
<dbReference type="Proteomes" id="UP000532010">
    <property type="component" value="Unassembled WGS sequence"/>
</dbReference>
<gene>
    <name evidence="1" type="ORF">FHR70_000673</name>
</gene>
<keyword evidence="2" id="KW-1185">Reference proteome</keyword>
<reference evidence="1 2" key="1">
    <citation type="submission" date="2020-08" db="EMBL/GenBank/DDBJ databases">
        <title>The Agave Microbiome: Exploring the role of microbial communities in plant adaptations to desert environments.</title>
        <authorList>
            <person name="Partida-Martinez L.P."/>
        </authorList>
    </citation>
    <scope>NUCLEOTIDE SEQUENCE [LARGE SCALE GENOMIC DNA]</scope>
    <source>
        <strain evidence="1 2">AT3.9</strain>
    </source>
</reference>
<evidence type="ECO:0000313" key="2">
    <source>
        <dbReference type="Proteomes" id="UP000532010"/>
    </source>
</evidence>
<dbReference type="EMBL" id="JACHWB010000001">
    <property type="protein sequence ID" value="MBB3017633.1"/>
    <property type="molecule type" value="Genomic_DNA"/>
</dbReference>
<organism evidence="1 2">
    <name type="scientific">Microvirga lupini</name>
    <dbReference type="NCBI Taxonomy" id="420324"/>
    <lineage>
        <taxon>Bacteria</taxon>
        <taxon>Pseudomonadati</taxon>
        <taxon>Pseudomonadota</taxon>
        <taxon>Alphaproteobacteria</taxon>
        <taxon>Hyphomicrobiales</taxon>
        <taxon>Methylobacteriaceae</taxon>
        <taxon>Microvirga</taxon>
    </lineage>
</organism>
<accession>A0A7W4YW43</accession>
<evidence type="ECO:0000313" key="1">
    <source>
        <dbReference type="EMBL" id="MBB3017633.1"/>
    </source>
</evidence>
<dbReference type="RefSeq" id="WP_183447101.1">
    <property type="nucleotide sequence ID" value="NZ_JACHWB010000001.1"/>
</dbReference>
<name>A0A7W4YW43_9HYPH</name>
<sequence length="57" mass="6264">MTDAQDILETAKSVTGARIQARMLSNQIIDAEDGSRIYLLKDGSRFVVDGEGYMLAE</sequence>
<proteinExistence type="predicted"/>